<evidence type="ECO:0000256" key="1">
    <source>
        <dbReference type="ARBA" id="ARBA00022723"/>
    </source>
</evidence>
<proteinExistence type="predicted"/>
<keyword evidence="2" id="KW-0863">Zinc-finger</keyword>
<dbReference type="PROSITE" id="PS51128">
    <property type="entry name" value="ZF_DKSA_2"/>
    <property type="match status" value="1"/>
</dbReference>
<evidence type="ECO:0000256" key="4">
    <source>
        <dbReference type="PROSITE-ProRule" id="PRU00510"/>
    </source>
</evidence>
<dbReference type="RefSeq" id="WP_066820813.1">
    <property type="nucleotide sequence ID" value="NZ_LTBA01000001.1"/>
</dbReference>
<dbReference type="Gene3D" id="1.20.120.910">
    <property type="entry name" value="DksA, coiled-coil domain"/>
    <property type="match status" value="1"/>
</dbReference>
<reference evidence="6 7" key="1">
    <citation type="submission" date="2016-02" db="EMBL/GenBank/DDBJ databases">
        <title>Genome sequence of Clostridium tepidiprofundi DSM 19306.</title>
        <authorList>
            <person name="Poehlein A."/>
            <person name="Daniel R."/>
        </authorList>
    </citation>
    <scope>NUCLEOTIDE SEQUENCE [LARGE SCALE GENOMIC DNA]</scope>
    <source>
        <strain evidence="6 7">DSM 19306</strain>
    </source>
</reference>
<feature type="zinc finger region" description="dksA C4-type" evidence="4">
    <location>
        <begin position="91"/>
        <end position="115"/>
    </location>
</feature>
<dbReference type="OrthoDB" id="9811543at2"/>
<sequence length="198" mass="22955">MDNKRSEHFRMKLMNEKKRVNDLLKQMKENGVFTNSEIASELSYYDNHPGDLATEISDIEKGRALKSNEVSILKKIDLALSAIENGKYGICKLCGKEISEERLEFIPYAEYCIECQKNLSNIKPHKDRPVEEDVLGNPFGYGYNDFSDDVEFDAEDSYQAVERFNKMDNIDEFYDGDDDYVEPIECISNQEYKNQLPD</sequence>
<dbReference type="Pfam" id="PF01258">
    <property type="entry name" value="zf-dskA_traR"/>
    <property type="match status" value="1"/>
</dbReference>
<evidence type="ECO:0000256" key="3">
    <source>
        <dbReference type="ARBA" id="ARBA00022833"/>
    </source>
</evidence>
<accession>A0A151B7P5</accession>
<dbReference type="GO" id="GO:0008270">
    <property type="term" value="F:zinc ion binding"/>
    <property type="evidence" value="ECO:0007669"/>
    <property type="project" value="UniProtKB-KW"/>
</dbReference>
<dbReference type="PANTHER" id="PTHR33823:SF4">
    <property type="entry name" value="GENERAL STRESS PROTEIN 16O"/>
    <property type="match status" value="1"/>
</dbReference>
<protein>
    <submittedName>
        <fullName evidence="6">General stress protein 16O</fullName>
    </submittedName>
</protein>
<keyword evidence="3" id="KW-0862">Zinc</keyword>
<dbReference type="InterPro" id="IPR014240">
    <property type="entry name" value="YteA"/>
</dbReference>
<keyword evidence="1" id="KW-0479">Metal-binding</keyword>
<dbReference type="STRING" id="1121338.CLTEP_00600"/>
<feature type="domain" description="Zinc finger DksA/TraR C4-type" evidence="5">
    <location>
        <begin position="86"/>
        <end position="116"/>
    </location>
</feature>
<dbReference type="AlphaFoldDB" id="A0A151B7P5"/>
<dbReference type="Proteomes" id="UP000075531">
    <property type="component" value="Unassembled WGS sequence"/>
</dbReference>
<dbReference type="SUPFAM" id="SSF109635">
    <property type="entry name" value="DnaK suppressor protein DksA, alpha-hairpin domain"/>
    <property type="match status" value="1"/>
</dbReference>
<evidence type="ECO:0000313" key="6">
    <source>
        <dbReference type="EMBL" id="KYH35667.1"/>
    </source>
</evidence>
<dbReference type="NCBIfam" id="TIGR02890">
    <property type="entry name" value="bacill_yteA"/>
    <property type="match status" value="1"/>
</dbReference>
<organism evidence="6 7">
    <name type="scientific">Clostridium tepidiprofundi DSM 19306</name>
    <dbReference type="NCBI Taxonomy" id="1121338"/>
    <lineage>
        <taxon>Bacteria</taxon>
        <taxon>Bacillati</taxon>
        <taxon>Bacillota</taxon>
        <taxon>Clostridia</taxon>
        <taxon>Eubacteriales</taxon>
        <taxon>Clostridiaceae</taxon>
        <taxon>Clostridium</taxon>
    </lineage>
</organism>
<dbReference type="PANTHER" id="PTHR33823">
    <property type="entry name" value="RNA POLYMERASE-BINDING TRANSCRIPTION FACTOR DKSA-RELATED"/>
    <property type="match status" value="1"/>
</dbReference>
<evidence type="ECO:0000313" key="7">
    <source>
        <dbReference type="Proteomes" id="UP000075531"/>
    </source>
</evidence>
<dbReference type="SUPFAM" id="SSF57716">
    <property type="entry name" value="Glucocorticoid receptor-like (DNA-binding domain)"/>
    <property type="match status" value="1"/>
</dbReference>
<dbReference type="InterPro" id="IPR000962">
    <property type="entry name" value="Znf_DskA_TraR"/>
</dbReference>
<evidence type="ECO:0000256" key="2">
    <source>
        <dbReference type="ARBA" id="ARBA00022771"/>
    </source>
</evidence>
<gene>
    <name evidence="6" type="primary">yocK</name>
    <name evidence="6" type="ORF">CLTEP_00600</name>
</gene>
<keyword evidence="7" id="KW-1185">Reference proteome</keyword>
<name>A0A151B7P5_9CLOT</name>
<dbReference type="PATRIC" id="fig|1121338.3.peg.61"/>
<dbReference type="EMBL" id="LTBA01000001">
    <property type="protein sequence ID" value="KYH35667.1"/>
    <property type="molecule type" value="Genomic_DNA"/>
</dbReference>
<comment type="caution">
    <text evidence="6">The sequence shown here is derived from an EMBL/GenBank/DDBJ whole genome shotgun (WGS) entry which is preliminary data.</text>
</comment>
<dbReference type="InterPro" id="IPR037187">
    <property type="entry name" value="DnaK_N"/>
</dbReference>
<evidence type="ECO:0000259" key="5">
    <source>
        <dbReference type="Pfam" id="PF01258"/>
    </source>
</evidence>